<accession>A0A4R6G0H0</accession>
<sequence>MAITAARWYGSGARRYHQGRIDRFGVAQAAGSGVIPVTGRRNSDVEPGKSVEVVGEVDHADLHLGAGNADGAHEQLHAVLLSGEDMLDGRAYR</sequence>
<proteinExistence type="predicted"/>
<dbReference type="Proteomes" id="UP000295493">
    <property type="component" value="Unassembled WGS sequence"/>
</dbReference>
<organism evidence="1 2">
    <name type="scientific">Stakelama pacifica</name>
    <dbReference type="NCBI Taxonomy" id="517720"/>
    <lineage>
        <taxon>Bacteria</taxon>
        <taxon>Pseudomonadati</taxon>
        <taxon>Pseudomonadota</taxon>
        <taxon>Alphaproteobacteria</taxon>
        <taxon>Sphingomonadales</taxon>
        <taxon>Sphingomonadaceae</taxon>
        <taxon>Stakelama</taxon>
    </lineage>
</organism>
<evidence type="ECO:0000313" key="1">
    <source>
        <dbReference type="EMBL" id="TDN86964.1"/>
    </source>
</evidence>
<name>A0A4R6G0H0_9SPHN</name>
<gene>
    <name evidence="1" type="ORF">EV664_101543</name>
</gene>
<dbReference type="EMBL" id="SNWD01000001">
    <property type="protein sequence ID" value="TDN86964.1"/>
    <property type="molecule type" value="Genomic_DNA"/>
</dbReference>
<reference evidence="1 2" key="1">
    <citation type="submission" date="2019-03" db="EMBL/GenBank/DDBJ databases">
        <title>Genomic Encyclopedia of Type Strains, Phase IV (KMG-IV): sequencing the most valuable type-strain genomes for metagenomic binning, comparative biology and taxonomic classification.</title>
        <authorList>
            <person name="Goeker M."/>
        </authorList>
    </citation>
    <scope>NUCLEOTIDE SEQUENCE [LARGE SCALE GENOMIC DNA]</scope>
    <source>
        <strain evidence="1 2">DSM 25059</strain>
    </source>
</reference>
<protein>
    <submittedName>
        <fullName evidence="1">Uncharacterized protein</fullName>
    </submittedName>
</protein>
<evidence type="ECO:0000313" key="2">
    <source>
        <dbReference type="Proteomes" id="UP000295493"/>
    </source>
</evidence>
<keyword evidence="2" id="KW-1185">Reference proteome</keyword>
<comment type="caution">
    <text evidence="1">The sequence shown here is derived from an EMBL/GenBank/DDBJ whole genome shotgun (WGS) entry which is preliminary data.</text>
</comment>
<dbReference type="AlphaFoldDB" id="A0A4R6G0H0"/>